<proteinExistence type="predicted"/>
<dbReference type="Proteomes" id="UP000190037">
    <property type="component" value="Unassembled WGS sequence"/>
</dbReference>
<evidence type="ECO:0000256" key="1">
    <source>
        <dbReference type="SAM" id="MobiDB-lite"/>
    </source>
</evidence>
<dbReference type="GO" id="GO:1904680">
    <property type="term" value="F:peptide transmembrane transporter activity"/>
    <property type="evidence" value="ECO:0007669"/>
    <property type="project" value="TreeGrafter"/>
</dbReference>
<evidence type="ECO:0000259" key="3">
    <source>
        <dbReference type="Pfam" id="PF00496"/>
    </source>
</evidence>
<dbReference type="EMBL" id="MWQN01000001">
    <property type="protein sequence ID" value="OPC82600.1"/>
    <property type="molecule type" value="Genomic_DNA"/>
</dbReference>
<keyword evidence="2" id="KW-0732">Signal</keyword>
<dbReference type="GO" id="GO:0015833">
    <property type="term" value="P:peptide transport"/>
    <property type="evidence" value="ECO:0007669"/>
    <property type="project" value="TreeGrafter"/>
</dbReference>
<dbReference type="Pfam" id="PF00496">
    <property type="entry name" value="SBP_bac_5"/>
    <property type="match status" value="1"/>
</dbReference>
<accession>A0A1T3P140</accession>
<feature type="chain" id="PRO_5038595771" description="Solute-binding protein family 5 domain-containing protein" evidence="2">
    <location>
        <begin position="25"/>
        <end position="587"/>
    </location>
</feature>
<dbReference type="STRING" id="159449.B4N89_18125"/>
<dbReference type="PANTHER" id="PTHR30290:SF83">
    <property type="entry name" value="ABC TRANSPORTER SUBSTRATE-BINDING PROTEIN"/>
    <property type="match status" value="1"/>
</dbReference>
<dbReference type="GO" id="GO:0042597">
    <property type="term" value="C:periplasmic space"/>
    <property type="evidence" value="ECO:0007669"/>
    <property type="project" value="UniProtKB-ARBA"/>
</dbReference>
<dbReference type="RefSeq" id="WP_078976867.1">
    <property type="nucleotide sequence ID" value="NZ_MWQN01000001.1"/>
</dbReference>
<dbReference type="SUPFAM" id="SSF53850">
    <property type="entry name" value="Periplasmic binding protein-like II"/>
    <property type="match status" value="1"/>
</dbReference>
<dbReference type="Gene3D" id="3.10.105.10">
    <property type="entry name" value="Dipeptide-binding Protein, Domain 3"/>
    <property type="match status" value="1"/>
</dbReference>
<dbReference type="CDD" id="cd08506">
    <property type="entry name" value="PBP2_clavulanate_OppA2"/>
    <property type="match status" value="1"/>
</dbReference>
<name>A0A1T3P140_9ACTN</name>
<feature type="compositionally biased region" description="Basic and acidic residues" evidence="1">
    <location>
        <begin position="233"/>
        <end position="242"/>
    </location>
</feature>
<sequence>MTSTGKRRFVALFAVGALAASASACSSGGGDKKDDTAKPSAKTASVVIGTAADSKGPAAEVPGAKKGGVAGVLNRTGFSHLDPGRAYVSNLMTVSELISRRLTTYKREGDKTTLVGDLATDTGTTTDGGKTWKYTLKDNLKYEDGTPIVAADVKYGVERMFNKAWNEGPVWIQGWLTGSDKYWETYPGPFEGAELPNDKIEVPDPKTIIFHLASPQGDFPFAAAMGTTAPMPKSKDTKEQIDTKPFASGPYKITTHEPDKQLILDKNPNWDPASDSVRHQYVDQFKFEMGIPGATQFQRLTAAAGSDAAAFTLNERPDANFAQQIATDPALKNRVTDGIGPYANRFDINNLRITDVNVRKAMAIAFPRQSARLAEGGPTAGDFSTTIASPTQLGYAPYKSLFDGLPPDGDQAKAKQMLEAAGKVGQKVVLCINTTKVQQERALPIMDMLGKAGFQMERKEISDKEYYDVIGKLDTPCDLYWAGWGADWPTGSTVYTPVYDSRQVLDNGQNYAKYKNPAVDAEIDRILKITDTNAQAVEWMKLDEKIMQDVPSIPYIYQRHRLVYGPQIGGAALNSKGAIDLNNIFIK</sequence>
<dbReference type="GO" id="GO:0043190">
    <property type="term" value="C:ATP-binding cassette (ABC) transporter complex"/>
    <property type="evidence" value="ECO:0007669"/>
    <property type="project" value="InterPro"/>
</dbReference>
<organism evidence="4 5">
    <name type="scientific">Embleya scabrispora</name>
    <dbReference type="NCBI Taxonomy" id="159449"/>
    <lineage>
        <taxon>Bacteria</taxon>
        <taxon>Bacillati</taxon>
        <taxon>Actinomycetota</taxon>
        <taxon>Actinomycetes</taxon>
        <taxon>Kitasatosporales</taxon>
        <taxon>Streptomycetaceae</taxon>
        <taxon>Embleya</taxon>
    </lineage>
</organism>
<comment type="caution">
    <text evidence="4">The sequence shown here is derived from an EMBL/GenBank/DDBJ whole genome shotgun (WGS) entry which is preliminary data.</text>
</comment>
<dbReference type="OrthoDB" id="5240629at2"/>
<dbReference type="PIRSF" id="PIRSF002741">
    <property type="entry name" value="MppA"/>
    <property type="match status" value="1"/>
</dbReference>
<reference evidence="4 5" key="1">
    <citation type="submission" date="2017-03" db="EMBL/GenBank/DDBJ databases">
        <title>Draft genome sequence of Streptomyces scabrisporus NF3, endophyte isolated from Amphipterygium adstringens.</title>
        <authorList>
            <person name="Vazquez M."/>
            <person name="Ceapa C.D."/>
            <person name="Rodriguez Luna D."/>
            <person name="Sanchez Esquivel S."/>
        </authorList>
    </citation>
    <scope>NUCLEOTIDE SEQUENCE [LARGE SCALE GENOMIC DNA]</scope>
    <source>
        <strain evidence="4 5">NF3</strain>
    </source>
</reference>
<dbReference type="PROSITE" id="PS51257">
    <property type="entry name" value="PROKAR_LIPOPROTEIN"/>
    <property type="match status" value="1"/>
</dbReference>
<keyword evidence="5" id="KW-1185">Reference proteome</keyword>
<dbReference type="InterPro" id="IPR030678">
    <property type="entry name" value="Peptide/Ni-bd"/>
</dbReference>
<feature type="signal peptide" evidence="2">
    <location>
        <begin position="1"/>
        <end position="24"/>
    </location>
</feature>
<feature type="domain" description="Solute-binding protein family 5" evidence="3">
    <location>
        <begin position="114"/>
        <end position="503"/>
    </location>
</feature>
<dbReference type="AlphaFoldDB" id="A0A1T3P140"/>
<dbReference type="InterPro" id="IPR000914">
    <property type="entry name" value="SBP_5_dom"/>
</dbReference>
<dbReference type="InterPro" id="IPR039424">
    <property type="entry name" value="SBP_5"/>
</dbReference>
<evidence type="ECO:0000256" key="2">
    <source>
        <dbReference type="SAM" id="SignalP"/>
    </source>
</evidence>
<evidence type="ECO:0000313" key="5">
    <source>
        <dbReference type="Proteomes" id="UP000190037"/>
    </source>
</evidence>
<dbReference type="Gene3D" id="3.40.190.10">
    <property type="entry name" value="Periplasmic binding protein-like II"/>
    <property type="match status" value="1"/>
</dbReference>
<gene>
    <name evidence="4" type="ORF">B4N89_18125</name>
</gene>
<evidence type="ECO:0000313" key="4">
    <source>
        <dbReference type="EMBL" id="OPC82600.1"/>
    </source>
</evidence>
<feature type="region of interest" description="Disordered" evidence="1">
    <location>
        <begin position="230"/>
        <end position="252"/>
    </location>
</feature>
<dbReference type="PANTHER" id="PTHR30290">
    <property type="entry name" value="PERIPLASMIC BINDING COMPONENT OF ABC TRANSPORTER"/>
    <property type="match status" value="1"/>
</dbReference>
<protein>
    <recommendedName>
        <fullName evidence="3">Solute-binding protein family 5 domain-containing protein</fullName>
    </recommendedName>
</protein>